<sequence length="122" mass="12781">MGFSEDAAHHAPSARPKRSRFRAAGTRRTATWQSHTAEHWGASPLILDAMADLDGNTVGRHRAFGRPDTSYASSVTGRGADGPAISSPRTRGSAGPWDGAGTMYVTIPAGGFGETSAAMRCH</sequence>
<proteinExistence type="predicted"/>
<dbReference type="Proteomes" id="UP001165135">
    <property type="component" value="Unassembled WGS sequence"/>
</dbReference>
<dbReference type="EMBL" id="BSTJ01000001">
    <property type="protein sequence ID" value="GLY71994.1"/>
    <property type="molecule type" value="Genomic_DNA"/>
</dbReference>
<gene>
    <name evidence="2" type="ORF">Airi01_002610</name>
</gene>
<evidence type="ECO:0000313" key="3">
    <source>
        <dbReference type="Proteomes" id="UP001165135"/>
    </source>
</evidence>
<feature type="compositionally biased region" description="Low complexity" evidence="1">
    <location>
        <begin position="22"/>
        <end position="31"/>
    </location>
</feature>
<accession>A0A9W6VLT9</accession>
<comment type="caution">
    <text evidence="2">The sequence shown here is derived from an EMBL/GenBank/DDBJ whole genome shotgun (WGS) entry which is preliminary data.</text>
</comment>
<organism evidence="2 3">
    <name type="scientific">Actinoallomurus iriomotensis</name>
    <dbReference type="NCBI Taxonomy" id="478107"/>
    <lineage>
        <taxon>Bacteria</taxon>
        <taxon>Bacillati</taxon>
        <taxon>Actinomycetota</taxon>
        <taxon>Actinomycetes</taxon>
        <taxon>Streptosporangiales</taxon>
        <taxon>Thermomonosporaceae</taxon>
        <taxon>Actinoallomurus</taxon>
    </lineage>
</organism>
<feature type="region of interest" description="Disordered" evidence="1">
    <location>
        <begin position="1"/>
        <end position="37"/>
    </location>
</feature>
<evidence type="ECO:0000313" key="2">
    <source>
        <dbReference type="EMBL" id="GLY71994.1"/>
    </source>
</evidence>
<feature type="region of interest" description="Disordered" evidence="1">
    <location>
        <begin position="57"/>
        <end position="99"/>
    </location>
</feature>
<reference evidence="2" key="1">
    <citation type="submission" date="2023-03" db="EMBL/GenBank/DDBJ databases">
        <title>Actinoallomurus iriomotensis NBRC 103681.</title>
        <authorList>
            <person name="Ichikawa N."/>
            <person name="Sato H."/>
            <person name="Tonouchi N."/>
        </authorList>
    </citation>
    <scope>NUCLEOTIDE SEQUENCE</scope>
    <source>
        <strain evidence="2">NBRC 103681</strain>
    </source>
</reference>
<dbReference type="AlphaFoldDB" id="A0A9W6VLT9"/>
<name>A0A9W6VLT9_9ACTN</name>
<protein>
    <submittedName>
        <fullName evidence="2">Uncharacterized protein</fullName>
    </submittedName>
</protein>
<evidence type="ECO:0000256" key="1">
    <source>
        <dbReference type="SAM" id="MobiDB-lite"/>
    </source>
</evidence>